<evidence type="ECO:0000313" key="2">
    <source>
        <dbReference type="Proteomes" id="UP001165289"/>
    </source>
</evidence>
<dbReference type="PANTHER" id="PTHR46114:SF1">
    <property type="entry name" value="ZAD DOMAIN-CONTAINING PROTEIN"/>
    <property type="match status" value="1"/>
</dbReference>
<dbReference type="PANTHER" id="PTHR46114">
    <property type="entry name" value="APPLE DOMAIN-CONTAINING PROTEIN"/>
    <property type="match status" value="1"/>
</dbReference>
<gene>
    <name evidence="1" type="ORF">LOD99_8433</name>
</gene>
<name>A0AAV7JHA8_9METZ</name>
<dbReference type="EMBL" id="JAKMXF010000336">
    <property type="protein sequence ID" value="KAI6647846.1"/>
    <property type="molecule type" value="Genomic_DNA"/>
</dbReference>
<evidence type="ECO:0000313" key="1">
    <source>
        <dbReference type="EMBL" id="KAI6647846.1"/>
    </source>
</evidence>
<dbReference type="Proteomes" id="UP001165289">
    <property type="component" value="Unassembled WGS sequence"/>
</dbReference>
<proteinExistence type="predicted"/>
<sequence>MNTSRRQCTNHPDNFCYICGKFTPKPQRRNIANRVKIGYKYYFGCKVGDQDKNWAPHICCTVCYASLIQWLNGKKKSMPFAVPMIWREPENHTSDCYFCTTNIAGFSSKNKSKIIYPTCKSALKPVEHNAGNGIPVPIPPSSDTIEMDSTDEVGVVDADSTSDFSDHDENDKMIPMGQAFLNDLVRDLSLSKEKAELLGSRLKELNLLKPGTTISHFRRRHANVSAYFKFEDCVCFCTDVDSLMYELGHEHISTEWRLFIDSSKASLKAVLLHNGNEKPSVPITHAVGLKETYESMETILRVIDYRAHDWNICGDLKVVSLLLGLQLGYTKHMCFLCLWDSRDEANHYDTTEWPMRTDYIVGRYNVKCKSLIDPSKVYLPPLHIKLGLIKQFVKAMYFNGDGFLHIKEKFGAILSDAKLRAGIFVGPQIRDLMRDPVFPSKLNSIELEAWNAFVQIVQNFLGNYRAENYSELVDNLLESYRKMGCRMSLKLHFLHSHLDFFPSNLGDVSDEHGERFHQDISVMESRYRGRFNPNMMGDYCWFLQRETDTEHARKSKCIKHF</sequence>
<reference evidence="1 2" key="1">
    <citation type="journal article" date="2023" name="BMC Biol.">
        <title>The compact genome of the sponge Oopsacas minuta (Hexactinellida) is lacking key metazoan core genes.</title>
        <authorList>
            <person name="Santini S."/>
            <person name="Schenkelaars Q."/>
            <person name="Jourda C."/>
            <person name="Duchesne M."/>
            <person name="Belahbib H."/>
            <person name="Rocher C."/>
            <person name="Selva M."/>
            <person name="Riesgo A."/>
            <person name="Vervoort M."/>
            <person name="Leys S.P."/>
            <person name="Kodjabachian L."/>
            <person name="Le Bivic A."/>
            <person name="Borchiellini C."/>
            <person name="Claverie J.M."/>
            <person name="Renard E."/>
        </authorList>
    </citation>
    <scope>NUCLEOTIDE SEQUENCE [LARGE SCALE GENOMIC DNA]</scope>
    <source>
        <strain evidence="1">SPO-2</strain>
    </source>
</reference>
<keyword evidence="2" id="KW-1185">Reference proteome</keyword>
<organism evidence="1 2">
    <name type="scientific">Oopsacas minuta</name>
    <dbReference type="NCBI Taxonomy" id="111878"/>
    <lineage>
        <taxon>Eukaryota</taxon>
        <taxon>Metazoa</taxon>
        <taxon>Porifera</taxon>
        <taxon>Hexactinellida</taxon>
        <taxon>Hexasterophora</taxon>
        <taxon>Lyssacinosida</taxon>
        <taxon>Leucopsacidae</taxon>
        <taxon>Oopsacas</taxon>
    </lineage>
</organism>
<accession>A0AAV7JHA8</accession>
<comment type="caution">
    <text evidence="1">The sequence shown here is derived from an EMBL/GenBank/DDBJ whole genome shotgun (WGS) entry which is preliminary data.</text>
</comment>
<dbReference type="AlphaFoldDB" id="A0AAV7JHA8"/>
<protein>
    <submittedName>
        <fullName evidence="1">Uncharacterized protein</fullName>
    </submittedName>
</protein>